<name>A0A1A9ZHF5_GLOPL</name>
<reference evidence="1" key="2">
    <citation type="submission" date="2020-05" db="UniProtKB">
        <authorList>
            <consortium name="EnsemblMetazoa"/>
        </authorList>
    </citation>
    <scope>IDENTIFICATION</scope>
    <source>
        <strain evidence="1">IAEA</strain>
    </source>
</reference>
<protein>
    <submittedName>
        <fullName evidence="1">Uncharacterized protein</fullName>
    </submittedName>
</protein>
<reference evidence="2" key="1">
    <citation type="submission" date="2014-03" db="EMBL/GenBank/DDBJ databases">
        <authorList>
            <person name="Aksoy S."/>
            <person name="Warren W."/>
            <person name="Wilson R.K."/>
        </authorList>
    </citation>
    <scope>NUCLEOTIDE SEQUENCE [LARGE SCALE GENOMIC DNA]</scope>
    <source>
        <strain evidence="2">IAEA</strain>
    </source>
</reference>
<dbReference type="EnsemblMetazoa" id="GPAI014757-RA">
    <property type="protein sequence ID" value="GPAI014757-PA"/>
    <property type="gene ID" value="GPAI014757"/>
</dbReference>
<evidence type="ECO:0000313" key="2">
    <source>
        <dbReference type="Proteomes" id="UP000092445"/>
    </source>
</evidence>
<dbReference type="AlphaFoldDB" id="A0A1A9ZHF5"/>
<sequence length="272" mass="30514">MNNKNNSNLDKKANAVTKETIELPFIPKNFLINSCQQMDVNDVQPSVNKEGNRSPIRKEADVKCSGCENMAKNFLYLQSLISTNYVPNKRCDVCYSALQYLQYVNENLVKVFGNFDSVVEAGKAFANLSNNFEKPKVAKAKSRIPKARSVSASMIVIKAASLKKPTTATKQPAKGKKVMATKLPEVTSTEPEETIDKEKIIDKQSYVMKTEQCKASRWNCLLLDDIQYPIISDIDMDFNLTSPSVLIKLKWKRGNSSAFIAQYSGWSLDMQS</sequence>
<dbReference type="VEuPathDB" id="VectorBase:GPAI014757"/>
<accession>A0A1A9ZHF5</accession>
<keyword evidence="2" id="KW-1185">Reference proteome</keyword>
<dbReference type="Proteomes" id="UP000092445">
    <property type="component" value="Unassembled WGS sequence"/>
</dbReference>
<evidence type="ECO:0000313" key="1">
    <source>
        <dbReference type="EnsemblMetazoa" id="GPAI014757-PA"/>
    </source>
</evidence>
<proteinExistence type="predicted"/>
<organism evidence="1 2">
    <name type="scientific">Glossina pallidipes</name>
    <name type="common">Tsetse fly</name>
    <dbReference type="NCBI Taxonomy" id="7398"/>
    <lineage>
        <taxon>Eukaryota</taxon>
        <taxon>Metazoa</taxon>
        <taxon>Ecdysozoa</taxon>
        <taxon>Arthropoda</taxon>
        <taxon>Hexapoda</taxon>
        <taxon>Insecta</taxon>
        <taxon>Pterygota</taxon>
        <taxon>Neoptera</taxon>
        <taxon>Endopterygota</taxon>
        <taxon>Diptera</taxon>
        <taxon>Brachycera</taxon>
        <taxon>Muscomorpha</taxon>
        <taxon>Hippoboscoidea</taxon>
        <taxon>Glossinidae</taxon>
        <taxon>Glossina</taxon>
    </lineage>
</organism>